<reference evidence="1" key="1">
    <citation type="submission" date="2023-02" db="EMBL/GenBank/DDBJ databases">
        <title>Kitasatospora phosalacinea NBRC 14362.</title>
        <authorList>
            <person name="Ichikawa N."/>
            <person name="Sato H."/>
            <person name="Tonouchi N."/>
        </authorList>
    </citation>
    <scope>NUCLEOTIDE SEQUENCE</scope>
    <source>
        <strain evidence="1">NBRC 14362</strain>
    </source>
</reference>
<accession>A0A9W6PC46</accession>
<organism evidence="1 2">
    <name type="scientific">Kitasatospora phosalacinea</name>
    <dbReference type="NCBI Taxonomy" id="2065"/>
    <lineage>
        <taxon>Bacteria</taxon>
        <taxon>Bacillati</taxon>
        <taxon>Actinomycetota</taxon>
        <taxon>Actinomycetes</taxon>
        <taxon>Kitasatosporales</taxon>
        <taxon>Streptomycetaceae</taxon>
        <taxon>Kitasatospora</taxon>
    </lineage>
</organism>
<dbReference type="AlphaFoldDB" id="A0A9W6PC46"/>
<name>A0A9W6PC46_9ACTN</name>
<dbReference type="InterPro" id="IPR009241">
    <property type="entry name" value="HigB-like"/>
</dbReference>
<proteinExistence type="predicted"/>
<comment type="caution">
    <text evidence="1">The sequence shown here is derived from an EMBL/GenBank/DDBJ whole genome shotgun (WGS) entry which is preliminary data.</text>
</comment>
<dbReference type="EMBL" id="BSRX01000002">
    <property type="protein sequence ID" value="GLW52386.1"/>
    <property type="molecule type" value="Genomic_DNA"/>
</dbReference>
<dbReference type="OrthoDB" id="9800258at2"/>
<protein>
    <submittedName>
        <fullName evidence="1">Uncharacterized protein</fullName>
    </submittedName>
</protein>
<evidence type="ECO:0000313" key="1">
    <source>
        <dbReference type="EMBL" id="GLW52386.1"/>
    </source>
</evidence>
<dbReference type="Pfam" id="PF05973">
    <property type="entry name" value="Gp49"/>
    <property type="match status" value="1"/>
</dbReference>
<sequence>MGRRWAFYKSEMGADVVRKEIEKCKLKQFENVRLVAIMERAAEDNLLPKDAKSLGDGLKELRIEGDNRIFRLFYADADDDGPVLLALKFINKKSSQGIATSPRDVETARKRHAEWRNRVMRDQSEK</sequence>
<gene>
    <name evidence="1" type="ORF">Kpho01_03970</name>
</gene>
<evidence type="ECO:0000313" key="2">
    <source>
        <dbReference type="Proteomes" id="UP001165143"/>
    </source>
</evidence>
<dbReference type="Proteomes" id="UP001165143">
    <property type="component" value="Unassembled WGS sequence"/>
</dbReference>